<gene>
    <name evidence="2" type="ORF">ANCDUO_10747</name>
</gene>
<proteinExistence type="predicted"/>
<keyword evidence="3" id="KW-1185">Reference proteome</keyword>
<accession>A0A0C2GPY6</accession>
<protein>
    <submittedName>
        <fullName evidence="2">Uncharacterized protein</fullName>
    </submittedName>
</protein>
<dbReference type="AlphaFoldDB" id="A0A0C2GPY6"/>
<sequence>MRYSSVSDDDETDSNAEDDSSGVDDENGKDYKRTGTYSNREYDIFHSQFTYCARIRAGQGPKHEKSVGSKEKGAQSKSKVSKILSKQDDKGLVKEKGDAAQKDEKGKEKRSPAESKDRKKEQKQDKQKKSMVLRKGKPKETKHKPYEQKKGGGSVEKPKQKK</sequence>
<name>A0A0C2GPY6_9BILA</name>
<dbReference type="EMBL" id="KN732407">
    <property type="protein sequence ID" value="KIH59036.1"/>
    <property type="molecule type" value="Genomic_DNA"/>
</dbReference>
<reference evidence="2 3" key="1">
    <citation type="submission" date="2013-12" db="EMBL/GenBank/DDBJ databases">
        <title>Draft genome of the parsitic nematode Ancylostoma duodenale.</title>
        <authorList>
            <person name="Mitreva M."/>
        </authorList>
    </citation>
    <scope>NUCLEOTIDE SEQUENCE [LARGE SCALE GENOMIC DNA]</scope>
    <source>
        <strain evidence="2 3">Zhejiang</strain>
    </source>
</reference>
<feature type="compositionally biased region" description="Basic and acidic residues" evidence="1">
    <location>
        <begin position="85"/>
        <end position="128"/>
    </location>
</feature>
<dbReference type="Proteomes" id="UP000054047">
    <property type="component" value="Unassembled WGS sequence"/>
</dbReference>
<organism evidence="2 3">
    <name type="scientific">Ancylostoma duodenale</name>
    <dbReference type="NCBI Taxonomy" id="51022"/>
    <lineage>
        <taxon>Eukaryota</taxon>
        <taxon>Metazoa</taxon>
        <taxon>Ecdysozoa</taxon>
        <taxon>Nematoda</taxon>
        <taxon>Chromadorea</taxon>
        <taxon>Rhabditida</taxon>
        <taxon>Rhabditina</taxon>
        <taxon>Rhabditomorpha</taxon>
        <taxon>Strongyloidea</taxon>
        <taxon>Ancylostomatidae</taxon>
        <taxon>Ancylostomatinae</taxon>
        <taxon>Ancylostoma</taxon>
    </lineage>
</organism>
<feature type="region of interest" description="Disordered" evidence="1">
    <location>
        <begin position="56"/>
        <end position="162"/>
    </location>
</feature>
<evidence type="ECO:0000256" key="1">
    <source>
        <dbReference type="SAM" id="MobiDB-lite"/>
    </source>
</evidence>
<evidence type="ECO:0000313" key="3">
    <source>
        <dbReference type="Proteomes" id="UP000054047"/>
    </source>
</evidence>
<feature type="compositionally biased region" description="Basic and acidic residues" evidence="1">
    <location>
        <begin position="61"/>
        <end position="74"/>
    </location>
</feature>
<feature type="compositionally biased region" description="Basic residues" evidence="1">
    <location>
        <begin position="129"/>
        <end position="142"/>
    </location>
</feature>
<dbReference type="OrthoDB" id="10644642at2759"/>
<feature type="compositionally biased region" description="Acidic residues" evidence="1">
    <location>
        <begin position="7"/>
        <end position="25"/>
    </location>
</feature>
<feature type="region of interest" description="Disordered" evidence="1">
    <location>
        <begin position="1"/>
        <end position="39"/>
    </location>
</feature>
<evidence type="ECO:0000313" key="2">
    <source>
        <dbReference type="EMBL" id="KIH59036.1"/>
    </source>
</evidence>